<protein>
    <submittedName>
        <fullName evidence="2">Uncharacterized protein</fullName>
    </submittedName>
</protein>
<feature type="compositionally biased region" description="Basic and acidic residues" evidence="1">
    <location>
        <begin position="1"/>
        <end position="22"/>
    </location>
</feature>
<reference evidence="2" key="1">
    <citation type="submission" date="2020-08" db="EMBL/GenBank/DDBJ databases">
        <title>Plant Genome Project.</title>
        <authorList>
            <person name="Zhang R.-G."/>
        </authorList>
    </citation>
    <scope>NUCLEOTIDE SEQUENCE</scope>
    <source>
        <strain evidence="2">WSP0</strain>
        <tissue evidence="2">Leaf</tissue>
    </source>
</reference>
<gene>
    <name evidence="2" type="ORF">RHGRI_012248</name>
</gene>
<name>A0AAV6KRD9_9ERIC</name>
<sequence length="104" mass="11476">MHAQIESKKADRIGREREERRGKPNPVGEGRGKNKESPNRTGRGKPEKGGRLERKGTADQTGEGETRRGSRSVVTRGGKNMHGWYGQAVGETTKRHGWAAIGDR</sequence>
<feature type="region of interest" description="Disordered" evidence="1">
    <location>
        <begin position="1"/>
        <end position="88"/>
    </location>
</feature>
<evidence type="ECO:0000313" key="2">
    <source>
        <dbReference type="EMBL" id="KAG5554628.1"/>
    </source>
</evidence>
<organism evidence="2 3">
    <name type="scientific">Rhododendron griersonianum</name>
    <dbReference type="NCBI Taxonomy" id="479676"/>
    <lineage>
        <taxon>Eukaryota</taxon>
        <taxon>Viridiplantae</taxon>
        <taxon>Streptophyta</taxon>
        <taxon>Embryophyta</taxon>
        <taxon>Tracheophyta</taxon>
        <taxon>Spermatophyta</taxon>
        <taxon>Magnoliopsida</taxon>
        <taxon>eudicotyledons</taxon>
        <taxon>Gunneridae</taxon>
        <taxon>Pentapetalae</taxon>
        <taxon>asterids</taxon>
        <taxon>Ericales</taxon>
        <taxon>Ericaceae</taxon>
        <taxon>Ericoideae</taxon>
        <taxon>Rhodoreae</taxon>
        <taxon>Rhododendron</taxon>
    </lineage>
</organism>
<dbReference type="AlphaFoldDB" id="A0AAV6KRD9"/>
<evidence type="ECO:0000313" key="3">
    <source>
        <dbReference type="Proteomes" id="UP000823749"/>
    </source>
</evidence>
<dbReference type="Proteomes" id="UP000823749">
    <property type="component" value="Chromosome 4"/>
</dbReference>
<accession>A0AAV6KRD9</accession>
<feature type="compositionally biased region" description="Basic and acidic residues" evidence="1">
    <location>
        <begin position="30"/>
        <end position="57"/>
    </location>
</feature>
<proteinExistence type="predicted"/>
<evidence type="ECO:0000256" key="1">
    <source>
        <dbReference type="SAM" id="MobiDB-lite"/>
    </source>
</evidence>
<keyword evidence="3" id="KW-1185">Reference proteome</keyword>
<comment type="caution">
    <text evidence="2">The sequence shown here is derived from an EMBL/GenBank/DDBJ whole genome shotgun (WGS) entry which is preliminary data.</text>
</comment>
<dbReference type="EMBL" id="JACTNZ010000004">
    <property type="protein sequence ID" value="KAG5554628.1"/>
    <property type="molecule type" value="Genomic_DNA"/>
</dbReference>